<feature type="compositionally biased region" description="Polar residues" evidence="1">
    <location>
        <begin position="493"/>
        <end position="503"/>
    </location>
</feature>
<dbReference type="PANTHER" id="PTHR34119">
    <property type="entry name" value="HYDROXYPROLINE-RICH GLYCOPROTEIN-LIKE"/>
    <property type="match status" value="1"/>
</dbReference>
<accession>A0A833QK40</accession>
<comment type="caution">
    <text evidence="2">The sequence shown here is derived from an EMBL/GenBank/DDBJ whole genome shotgun (WGS) entry which is preliminary data.</text>
</comment>
<dbReference type="Gene3D" id="1.20.1270.60">
    <property type="entry name" value="Arfaptin homology (AH) domain/BAR domain"/>
    <property type="match status" value="1"/>
</dbReference>
<feature type="region of interest" description="Disordered" evidence="1">
    <location>
        <begin position="157"/>
        <end position="179"/>
    </location>
</feature>
<feature type="compositionally biased region" description="Basic and acidic residues" evidence="1">
    <location>
        <begin position="439"/>
        <end position="457"/>
    </location>
</feature>
<evidence type="ECO:0000313" key="2">
    <source>
        <dbReference type="EMBL" id="KAF3327650.1"/>
    </source>
</evidence>
<gene>
    <name evidence="2" type="ORF">FCM35_KLT07768</name>
</gene>
<sequence length="566" mass="63383">MKSSLKKIRDFALHRGDQTKDSKKRDGLHMPVSPHEELLQAAKEMQDMKNGYDSLLSAAAATANSAYEFSEALGEMGSCLLEKITLNNDDESRKVLWMLGKAQFELQKFVNSYRAHVIQTITTPSESLLRELQTVEEMKRQCDDKRELYKFMQDTLRDSNTNSKGGRSSSKQGKGADSFSYEQVKQAQDEYNEEATLFVFRLKSLKQGQFRSLLTQATRHHAAQLNFFRKGVSSLEAVEPQVKAVAESQHIDYHFTELDYDLDDDDDDDDNGDMYPDGRDDISNDGSELSFDYGQRKRASNATAQFPRKSLEEHVDSNQSDTLSFAGASKPISQSEPLLANKSPDPSDRINAILQRNPSVKRNPNSYVLPTPTGENNHPRPSVSKPDRTSQSQPLWFSSPLQPNPNATIKKENEHLLPTPQKLPLKESNIVNPRNRKRNSFDSDTKKAKISELHELPRPPPARSPASPPILVPHSAPLVSKPNQEREKEKRATVTSVGASKNIPSPLPAPPVVGAVMARSYSIPSRVMNRREDGGMDAKLVEGFKEKNLRKDESPPLTPIALRNVP</sequence>
<dbReference type="InterPro" id="IPR027267">
    <property type="entry name" value="AH/BAR_dom_sf"/>
</dbReference>
<evidence type="ECO:0000313" key="3">
    <source>
        <dbReference type="Proteomes" id="UP000623129"/>
    </source>
</evidence>
<feature type="region of interest" description="Disordered" evidence="1">
    <location>
        <begin position="1"/>
        <end position="30"/>
    </location>
</feature>
<dbReference type="OrthoDB" id="1925034at2759"/>
<keyword evidence="3" id="KW-1185">Reference proteome</keyword>
<proteinExistence type="predicted"/>
<feature type="compositionally biased region" description="Polar residues" evidence="1">
    <location>
        <begin position="389"/>
        <end position="407"/>
    </location>
</feature>
<name>A0A833QK40_9POAL</name>
<dbReference type="Proteomes" id="UP000623129">
    <property type="component" value="Unassembled WGS sequence"/>
</dbReference>
<organism evidence="2 3">
    <name type="scientific">Carex littledalei</name>
    <dbReference type="NCBI Taxonomy" id="544730"/>
    <lineage>
        <taxon>Eukaryota</taxon>
        <taxon>Viridiplantae</taxon>
        <taxon>Streptophyta</taxon>
        <taxon>Embryophyta</taxon>
        <taxon>Tracheophyta</taxon>
        <taxon>Spermatophyta</taxon>
        <taxon>Magnoliopsida</taxon>
        <taxon>Liliopsida</taxon>
        <taxon>Poales</taxon>
        <taxon>Cyperaceae</taxon>
        <taxon>Cyperoideae</taxon>
        <taxon>Cariceae</taxon>
        <taxon>Carex</taxon>
        <taxon>Carex subgen. Euthyceras</taxon>
    </lineage>
</organism>
<dbReference type="CDD" id="cd07307">
    <property type="entry name" value="BAR"/>
    <property type="match status" value="1"/>
</dbReference>
<dbReference type="InterPro" id="IPR037488">
    <property type="entry name" value="At2g33490-like"/>
</dbReference>
<evidence type="ECO:0000256" key="1">
    <source>
        <dbReference type="SAM" id="MobiDB-lite"/>
    </source>
</evidence>
<feature type="region of interest" description="Disordered" evidence="1">
    <location>
        <begin position="260"/>
        <end position="511"/>
    </location>
</feature>
<feature type="compositionally biased region" description="Polar residues" evidence="1">
    <location>
        <begin position="354"/>
        <end position="376"/>
    </location>
</feature>
<dbReference type="EMBL" id="SWLB01000017">
    <property type="protein sequence ID" value="KAF3327650.1"/>
    <property type="molecule type" value="Genomic_DNA"/>
</dbReference>
<feature type="region of interest" description="Disordered" evidence="1">
    <location>
        <begin position="547"/>
        <end position="566"/>
    </location>
</feature>
<protein>
    <submittedName>
        <fullName evidence="2">BAR domain-containing protein</fullName>
    </submittedName>
</protein>
<feature type="compositionally biased region" description="Basic and acidic residues" evidence="1">
    <location>
        <begin position="7"/>
        <end position="30"/>
    </location>
</feature>
<dbReference type="AlphaFoldDB" id="A0A833QK40"/>
<feature type="compositionally biased region" description="Basic and acidic residues" evidence="1">
    <location>
        <begin position="483"/>
        <end position="492"/>
    </location>
</feature>
<reference evidence="2" key="1">
    <citation type="submission" date="2020-01" db="EMBL/GenBank/DDBJ databases">
        <title>Genome sequence of Kobresia littledalei, the first chromosome-level genome in the family Cyperaceae.</title>
        <authorList>
            <person name="Qu G."/>
        </authorList>
    </citation>
    <scope>NUCLEOTIDE SEQUENCE</scope>
    <source>
        <strain evidence="2">C.B.Clarke</strain>
        <tissue evidence="2">Leaf</tissue>
    </source>
</reference>
<feature type="compositionally biased region" description="Low complexity" evidence="1">
    <location>
        <begin position="163"/>
        <end position="175"/>
    </location>
</feature>
<dbReference type="SUPFAM" id="SSF103657">
    <property type="entry name" value="BAR/IMD domain-like"/>
    <property type="match status" value="1"/>
</dbReference>
<dbReference type="PANTHER" id="PTHR34119:SF1">
    <property type="entry name" value="OS04G0394700 PROTEIN"/>
    <property type="match status" value="1"/>
</dbReference>
<feature type="compositionally biased region" description="Acidic residues" evidence="1">
    <location>
        <begin position="260"/>
        <end position="272"/>
    </location>
</feature>
<feature type="compositionally biased region" description="Pro residues" evidence="1">
    <location>
        <begin position="458"/>
        <end position="471"/>
    </location>
</feature>